<proteinExistence type="predicted"/>
<organism evidence="2 3">
    <name type="scientific">Didymosphaeria variabile</name>
    <dbReference type="NCBI Taxonomy" id="1932322"/>
    <lineage>
        <taxon>Eukaryota</taxon>
        <taxon>Fungi</taxon>
        <taxon>Dikarya</taxon>
        <taxon>Ascomycota</taxon>
        <taxon>Pezizomycotina</taxon>
        <taxon>Dothideomycetes</taxon>
        <taxon>Pleosporomycetidae</taxon>
        <taxon>Pleosporales</taxon>
        <taxon>Massarineae</taxon>
        <taxon>Didymosphaeriaceae</taxon>
        <taxon>Didymosphaeria</taxon>
    </lineage>
</organism>
<gene>
    <name evidence="2" type="ORF">N0V89_003890</name>
</gene>
<keyword evidence="3" id="KW-1185">Reference proteome</keyword>
<reference evidence="2" key="1">
    <citation type="submission" date="2022-10" db="EMBL/GenBank/DDBJ databases">
        <title>Tapping the CABI collections for fungal endophytes: first genome assemblies for Collariella, Neodidymelliopsis, Ascochyta clinopodiicola, Didymella pomorum, Didymosphaeria variabile, Neocosmospora piperis and Neocucurbitaria cava.</title>
        <authorList>
            <person name="Hill R."/>
        </authorList>
    </citation>
    <scope>NUCLEOTIDE SEQUENCE</scope>
    <source>
        <strain evidence="2">IMI 356815</strain>
    </source>
</reference>
<dbReference type="OrthoDB" id="3788831at2759"/>
<feature type="region of interest" description="Disordered" evidence="1">
    <location>
        <begin position="114"/>
        <end position="137"/>
    </location>
</feature>
<accession>A0A9W9CBX7</accession>
<evidence type="ECO:0000256" key="1">
    <source>
        <dbReference type="SAM" id="MobiDB-lite"/>
    </source>
</evidence>
<evidence type="ECO:0000313" key="3">
    <source>
        <dbReference type="Proteomes" id="UP001140513"/>
    </source>
</evidence>
<dbReference type="Proteomes" id="UP001140513">
    <property type="component" value="Unassembled WGS sequence"/>
</dbReference>
<feature type="compositionally biased region" description="Basic and acidic residues" evidence="1">
    <location>
        <begin position="114"/>
        <end position="126"/>
    </location>
</feature>
<evidence type="ECO:0000313" key="2">
    <source>
        <dbReference type="EMBL" id="KAJ4355869.1"/>
    </source>
</evidence>
<dbReference type="AlphaFoldDB" id="A0A9W9CBX7"/>
<dbReference type="GeneID" id="80907420"/>
<sequence>MGNLQFPPNPTSYRRTGWQIFLMLLMGMNYLMDHDPRHVQFSKDLRAKRRAKTHCHKSGFITELPDDYDDENKHAYNPLFAHAPRSANVHHPYKDPPSVARNGKEAWPYPRKEFHHEPHVENDSSRHGPKPTSRMQMRDAWTRMRAVTKRPLDYVRYMDSRKKRVTFDRDVQWYIYVRNEDACDGDSEVEMDERQ</sequence>
<comment type="caution">
    <text evidence="2">The sequence shown here is derived from an EMBL/GenBank/DDBJ whole genome shotgun (WGS) entry which is preliminary data.</text>
</comment>
<name>A0A9W9CBX7_9PLEO</name>
<dbReference type="EMBL" id="JAPEUX010000003">
    <property type="protein sequence ID" value="KAJ4355869.1"/>
    <property type="molecule type" value="Genomic_DNA"/>
</dbReference>
<dbReference type="RefSeq" id="XP_056072995.1">
    <property type="nucleotide sequence ID" value="XM_056212687.1"/>
</dbReference>
<protein>
    <submittedName>
        <fullName evidence="2">Uncharacterized protein</fullName>
    </submittedName>
</protein>